<evidence type="ECO:0000259" key="1">
    <source>
        <dbReference type="Pfam" id="PF17906"/>
    </source>
</evidence>
<dbReference type="PANTHER" id="PTHR46060">
    <property type="entry name" value="MARINER MOS1 TRANSPOSASE-LIKE PROTEIN"/>
    <property type="match status" value="1"/>
</dbReference>
<dbReference type="GO" id="GO:0000014">
    <property type="term" value="F:single-stranded DNA endodeoxyribonuclease activity"/>
    <property type="evidence" value="ECO:0007669"/>
    <property type="project" value="TreeGrafter"/>
</dbReference>
<dbReference type="InterPro" id="IPR036397">
    <property type="entry name" value="RNaseH_sf"/>
</dbReference>
<proteinExistence type="predicted"/>
<accession>A0A0J7KP80</accession>
<keyword evidence="3" id="KW-1185">Reference proteome</keyword>
<dbReference type="GO" id="GO:0031297">
    <property type="term" value="P:replication fork processing"/>
    <property type="evidence" value="ECO:0007669"/>
    <property type="project" value="TreeGrafter"/>
</dbReference>
<dbReference type="GO" id="GO:0003697">
    <property type="term" value="F:single-stranded DNA binding"/>
    <property type="evidence" value="ECO:0007669"/>
    <property type="project" value="TreeGrafter"/>
</dbReference>
<reference evidence="2 3" key="1">
    <citation type="submission" date="2015-04" db="EMBL/GenBank/DDBJ databases">
        <title>Lasius niger genome sequencing.</title>
        <authorList>
            <person name="Konorov E.A."/>
            <person name="Nikitin M.A."/>
            <person name="Kirill M.V."/>
            <person name="Chang P."/>
        </authorList>
    </citation>
    <scope>NUCLEOTIDE SEQUENCE [LARGE SCALE GENOMIC DNA]</scope>
    <source>
        <tissue evidence="2">Whole</tissue>
    </source>
</reference>
<dbReference type="Proteomes" id="UP000036403">
    <property type="component" value="Unassembled WGS sequence"/>
</dbReference>
<dbReference type="GO" id="GO:0003690">
    <property type="term" value="F:double-stranded DNA binding"/>
    <property type="evidence" value="ECO:0007669"/>
    <property type="project" value="TreeGrafter"/>
</dbReference>
<dbReference type="Pfam" id="PF01359">
    <property type="entry name" value="Transposase_1"/>
    <property type="match status" value="1"/>
</dbReference>
<dbReference type="AlphaFoldDB" id="A0A0J7KP80"/>
<dbReference type="OrthoDB" id="7600185at2759"/>
<name>A0A0J7KP80_LASNI</name>
<sequence>MRYHFHEGLNAAETAHRICTVYGPDALKERVVRKWFARFRAENFSVKDAKRSGRPHTVDTDEIITLVDANSHLTVEEIRKYVNVSHGSVVKHLRDAGYVSRADVWVPHELSDRNLQQRLDACDLLLKKNEEHPFLKKMITGDEKWIVYNNVKRRRSWGPKNSRSQTTAKAGFHPKKMMLCIWWDIKGVVYYELLPENQTINAAKYCEQLDRLREAVAKKRPELANRRGVTFHHDNARPHTSLRTREKLLEFSWDVLPHPPYSPDLAPSDYLFRSLQNSLDGKNFPNPDAMKIHLERFFAEKPKTFWEKGILDLPNRWAKVITQKGAYII</sequence>
<dbReference type="GO" id="GO:0015074">
    <property type="term" value="P:DNA integration"/>
    <property type="evidence" value="ECO:0007669"/>
    <property type="project" value="TreeGrafter"/>
</dbReference>
<dbReference type="GO" id="GO:0046975">
    <property type="term" value="F:histone H3K36 methyltransferase activity"/>
    <property type="evidence" value="ECO:0007669"/>
    <property type="project" value="TreeGrafter"/>
</dbReference>
<dbReference type="STRING" id="67767.A0A0J7KP80"/>
<dbReference type="GO" id="GO:0042800">
    <property type="term" value="F:histone H3K4 methyltransferase activity"/>
    <property type="evidence" value="ECO:0007669"/>
    <property type="project" value="TreeGrafter"/>
</dbReference>
<dbReference type="GO" id="GO:0006303">
    <property type="term" value="P:double-strand break repair via nonhomologous end joining"/>
    <property type="evidence" value="ECO:0007669"/>
    <property type="project" value="TreeGrafter"/>
</dbReference>
<gene>
    <name evidence="2" type="ORF">RF55_7904</name>
</gene>
<organism evidence="2 3">
    <name type="scientific">Lasius niger</name>
    <name type="common">Black garden ant</name>
    <dbReference type="NCBI Taxonomy" id="67767"/>
    <lineage>
        <taxon>Eukaryota</taxon>
        <taxon>Metazoa</taxon>
        <taxon>Ecdysozoa</taxon>
        <taxon>Arthropoda</taxon>
        <taxon>Hexapoda</taxon>
        <taxon>Insecta</taxon>
        <taxon>Pterygota</taxon>
        <taxon>Neoptera</taxon>
        <taxon>Endopterygota</taxon>
        <taxon>Hymenoptera</taxon>
        <taxon>Apocrita</taxon>
        <taxon>Aculeata</taxon>
        <taxon>Formicoidea</taxon>
        <taxon>Formicidae</taxon>
        <taxon>Formicinae</taxon>
        <taxon>Lasius</taxon>
        <taxon>Lasius</taxon>
    </lineage>
</organism>
<dbReference type="EMBL" id="LBMM01004714">
    <property type="protein sequence ID" value="KMQ92152.1"/>
    <property type="molecule type" value="Genomic_DNA"/>
</dbReference>
<dbReference type="GO" id="GO:0000793">
    <property type="term" value="C:condensed chromosome"/>
    <property type="evidence" value="ECO:0007669"/>
    <property type="project" value="TreeGrafter"/>
</dbReference>
<dbReference type="GO" id="GO:0005634">
    <property type="term" value="C:nucleus"/>
    <property type="evidence" value="ECO:0007669"/>
    <property type="project" value="TreeGrafter"/>
</dbReference>
<dbReference type="Gene3D" id="1.10.10.1450">
    <property type="match status" value="1"/>
</dbReference>
<dbReference type="InterPro" id="IPR041426">
    <property type="entry name" value="Mos1_HTH"/>
</dbReference>
<dbReference type="PANTHER" id="PTHR46060:SF2">
    <property type="entry name" value="HISTONE-LYSINE N-METHYLTRANSFERASE SETMAR"/>
    <property type="match status" value="1"/>
</dbReference>
<feature type="domain" description="Mos1 transposase HTH" evidence="1">
    <location>
        <begin position="1"/>
        <end position="43"/>
    </location>
</feature>
<dbReference type="GO" id="GO:0000729">
    <property type="term" value="P:DNA double-strand break processing"/>
    <property type="evidence" value="ECO:0007669"/>
    <property type="project" value="TreeGrafter"/>
</dbReference>
<evidence type="ECO:0000313" key="3">
    <source>
        <dbReference type="Proteomes" id="UP000036403"/>
    </source>
</evidence>
<dbReference type="GO" id="GO:0044774">
    <property type="term" value="P:mitotic DNA integrity checkpoint signaling"/>
    <property type="evidence" value="ECO:0007669"/>
    <property type="project" value="TreeGrafter"/>
</dbReference>
<dbReference type="Gene3D" id="3.30.420.10">
    <property type="entry name" value="Ribonuclease H-like superfamily/Ribonuclease H"/>
    <property type="match status" value="1"/>
</dbReference>
<evidence type="ECO:0000313" key="2">
    <source>
        <dbReference type="EMBL" id="KMQ92152.1"/>
    </source>
</evidence>
<dbReference type="Pfam" id="PF17906">
    <property type="entry name" value="HTH_48"/>
    <property type="match status" value="1"/>
</dbReference>
<dbReference type="GO" id="GO:0035861">
    <property type="term" value="C:site of double-strand break"/>
    <property type="evidence" value="ECO:0007669"/>
    <property type="project" value="TreeGrafter"/>
</dbReference>
<protein>
    <submittedName>
        <fullName evidence="2">Transposase</fullName>
    </submittedName>
</protein>
<dbReference type="InterPro" id="IPR001888">
    <property type="entry name" value="Transposase_1"/>
</dbReference>
<dbReference type="PaxDb" id="67767-A0A0J7KP80"/>
<dbReference type="InterPro" id="IPR052709">
    <property type="entry name" value="Transposase-MT_Hybrid"/>
</dbReference>
<dbReference type="GO" id="GO:0044547">
    <property type="term" value="F:DNA topoisomerase binding"/>
    <property type="evidence" value="ECO:0007669"/>
    <property type="project" value="TreeGrafter"/>
</dbReference>
<comment type="caution">
    <text evidence="2">The sequence shown here is derived from an EMBL/GenBank/DDBJ whole genome shotgun (WGS) entry which is preliminary data.</text>
</comment>